<feature type="transmembrane region" description="Helical" evidence="11">
    <location>
        <begin position="280"/>
        <end position="298"/>
    </location>
</feature>
<dbReference type="Pfam" id="PF05208">
    <property type="entry name" value="ALG3"/>
    <property type="match status" value="1"/>
</dbReference>
<evidence type="ECO:0000256" key="3">
    <source>
        <dbReference type="ARBA" id="ARBA00011964"/>
    </source>
</evidence>
<feature type="transmembrane region" description="Helical" evidence="11">
    <location>
        <begin position="352"/>
        <end position="369"/>
    </location>
</feature>
<organism evidence="12 13">
    <name type="scientific">Clytia hemisphaerica</name>
    <dbReference type="NCBI Taxonomy" id="252671"/>
    <lineage>
        <taxon>Eukaryota</taxon>
        <taxon>Metazoa</taxon>
        <taxon>Cnidaria</taxon>
        <taxon>Hydrozoa</taxon>
        <taxon>Hydroidolina</taxon>
        <taxon>Leptothecata</taxon>
        <taxon>Obeliida</taxon>
        <taxon>Clytiidae</taxon>
        <taxon>Clytia</taxon>
    </lineage>
</organism>
<evidence type="ECO:0000256" key="2">
    <source>
        <dbReference type="ARBA" id="ARBA00004922"/>
    </source>
</evidence>
<dbReference type="EnsemblMetazoa" id="CLYHEMT011719.2">
    <property type="protein sequence ID" value="CLYHEMP011719.2"/>
    <property type="gene ID" value="CLYHEMG011719"/>
</dbReference>
<evidence type="ECO:0000256" key="10">
    <source>
        <dbReference type="ARBA" id="ARBA00049506"/>
    </source>
</evidence>
<dbReference type="Proteomes" id="UP000594262">
    <property type="component" value="Unplaced"/>
</dbReference>
<dbReference type="GO" id="GO:0005789">
    <property type="term" value="C:endoplasmic reticulum membrane"/>
    <property type="evidence" value="ECO:0007669"/>
    <property type="project" value="UniProtKB-SubCell"/>
</dbReference>
<dbReference type="OrthoDB" id="5945460at2759"/>
<feature type="transmembrane region" description="Helical" evidence="11">
    <location>
        <begin position="90"/>
        <end position="106"/>
    </location>
</feature>
<evidence type="ECO:0000256" key="5">
    <source>
        <dbReference type="ARBA" id="ARBA00022679"/>
    </source>
</evidence>
<feature type="transmembrane region" description="Helical" evidence="11">
    <location>
        <begin position="118"/>
        <end position="136"/>
    </location>
</feature>
<keyword evidence="7" id="KW-0256">Endoplasmic reticulum</keyword>
<keyword evidence="5" id="KW-0808">Transferase</keyword>
<evidence type="ECO:0000256" key="6">
    <source>
        <dbReference type="ARBA" id="ARBA00022692"/>
    </source>
</evidence>
<dbReference type="EC" id="2.4.1.258" evidence="3"/>
<proteinExistence type="predicted"/>
<evidence type="ECO:0000256" key="4">
    <source>
        <dbReference type="ARBA" id="ARBA00022676"/>
    </source>
</evidence>
<protein>
    <recommendedName>
        <fullName evidence="3">dolichyl-P-Man:Man5GlcNAc2-PP-dolichol alpha-1,3-mannosyltransferase</fullName>
        <ecNumber evidence="3">2.4.1.258</ecNumber>
    </recommendedName>
</protein>
<dbReference type="AlphaFoldDB" id="A0A7M5VCH5"/>
<feature type="transmembrane region" description="Helical" evidence="11">
    <location>
        <begin position="192"/>
        <end position="216"/>
    </location>
</feature>
<comment type="pathway">
    <text evidence="2">Protein modification; protein glycosylation.</text>
</comment>
<comment type="catalytic activity">
    <reaction evidence="10">
        <text>an alpha-D-Man-(1-&gt;2)-alpha-D-Man-(1-&gt;2)-alpha-D-Man-(1-&gt;3)-[alpha-D-Man-(1-&gt;6)]-beta-D-Man-(1-&gt;4)-beta-D-GlcNAc-(1-&gt;4)-alpha-D-GlcNAc-diphospho-di-trans,poly-cis-dolichol + a di-trans,poly-cis-dolichyl beta-D-mannosyl phosphate = an alpha-D-Man-(1-&gt;2)-alpha-D-Man-(1-&gt;2)-alpha-D-Man-(1-&gt;3)-[alpha-D-Man-(1-&gt;3)-alpha-D-Man-(1-&gt;6)]-beta-D-Man-(1-&gt;4)-beta-D-GlcNAc-(1-&gt;4)-alpha-D-GlcNAc-diphospho-di-trans,poly-cis-dolichol + a di-trans,poly-cis-dolichyl phosphate + H(+)</text>
        <dbReference type="Rhea" id="RHEA:29527"/>
        <dbReference type="Rhea" id="RHEA-COMP:19498"/>
        <dbReference type="Rhea" id="RHEA-COMP:19501"/>
        <dbReference type="Rhea" id="RHEA-COMP:19516"/>
        <dbReference type="Rhea" id="RHEA-COMP:19517"/>
        <dbReference type="ChEBI" id="CHEBI:15378"/>
        <dbReference type="ChEBI" id="CHEBI:57683"/>
        <dbReference type="ChEBI" id="CHEBI:58211"/>
        <dbReference type="ChEBI" id="CHEBI:132515"/>
        <dbReference type="ChEBI" id="CHEBI:132516"/>
        <dbReference type="EC" id="2.4.1.258"/>
    </reaction>
    <physiologicalReaction direction="left-to-right" evidence="10">
        <dbReference type="Rhea" id="RHEA:29528"/>
    </physiologicalReaction>
</comment>
<dbReference type="PANTHER" id="PTHR12646">
    <property type="entry name" value="NOT56 - RELATED"/>
    <property type="match status" value="1"/>
</dbReference>
<accession>A0A7M5VCH5</accession>
<dbReference type="PANTHER" id="PTHR12646:SF0">
    <property type="entry name" value="DOL-P-MAN:MAN(5)GLCNAC(2)-PP-DOL ALPHA-1,3-MANNOSYLTRANSFERASE"/>
    <property type="match status" value="1"/>
</dbReference>
<evidence type="ECO:0000313" key="12">
    <source>
        <dbReference type="EnsemblMetazoa" id="CLYHEMP011719.2"/>
    </source>
</evidence>
<sequence length="426" mass="49554">MAPTKRNRSALKTWLDPVAIFNFLQDLIFQYKNFWVVALSLLLAEIVVNVAVIWKIPYTEIDWKAYMDEVEGFLNGTLDYTKLEGGTGPLVYPAGFVYIFSGLYYLTDHGENIKLGQYFFCGLYLVFISVIFYIHYKSQRVPPYAMFFLCCASYRIHSIFVLRLFNDPIAMLLFYIALIYFINQKWTTGCILFSLAVSVKMNVLLFAPGLAVLMLYQLGMVKMLANIIICGLIQLALGLPFLLDNAVGYMARSFNLGRQFFYKWTVNWRLIPEWLFLSRWFHLTLLILHLSLLFYFMFKRWPQPGNGWINKVLQIFQSDNKAAESKLSTNDIIYVLFTSNFIGMMCSRSLHYQFYVWYFHTLPFILWSIRMPSALRLLILGVIEMCWNTYPSTVISSSMLHAAHLLILLGLIFRGTEDISKSQKSK</sequence>
<evidence type="ECO:0000256" key="1">
    <source>
        <dbReference type="ARBA" id="ARBA00004477"/>
    </source>
</evidence>
<feature type="transmembrane region" description="Helical" evidence="11">
    <location>
        <begin position="223"/>
        <end position="243"/>
    </location>
</feature>
<feature type="transmembrane region" description="Helical" evidence="11">
    <location>
        <begin position="389"/>
        <end position="413"/>
    </location>
</feature>
<name>A0A7M5VCH5_9CNID</name>
<keyword evidence="4" id="KW-0328">Glycosyltransferase</keyword>
<dbReference type="RefSeq" id="XP_066931525.1">
    <property type="nucleotide sequence ID" value="XM_067075424.1"/>
</dbReference>
<keyword evidence="13" id="KW-1185">Reference proteome</keyword>
<evidence type="ECO:0000256" key="11">
    <source>
        <dbReference type="SAM" id="Phobius"/>
    </source>
</evidence>
<reference evidence="12" key="1">
    <citation type="submission" date="2021-01" db="UniProtKB">
        <authorList>
            <consortium name="EnsemblMetazoa"/>
        </authorList>
    </citation>
    <scope>IDENTIFICATION</scope>
</reference>
<keyword evidence="9 11" id="KW-0472">Membrane</keyword>
<dbReference type="GO" id="GO:0052925">
    <property type="term" value="F:dol-P-Man:Man(5)GlcNAc(2)-PP-Dol alpha-1,3-mannosyltransferase activity"/>
    <property type="evidence" value="ECO:0007669"/>
    <property type="project" value="UniProtKB-EC"/>
</dbReference>
<evidence type="ECO:0000256" key="9">
    <source>
        <dbReference type="ARBA" id="ARBA00023136"/>
    </source>
</evidence>
<keyword evidence="8 11" id="KW-1133">Transmembrane helix</keyword>
<evidence type="ECO:0000256" key="7">
    <source>
        <dbReference type="ARBA" id="ARBA00022824"/>
    </source>
</evidence>
<evidence type="ECO:0000256" key="8">
    <source>
        <dbReference type="ARBA" id="ARBA00022989"/>
    </source>
</evidence>
<comment type="subcellular location">
    <subcellularLocation>
        <location evidence="1">Endoplasmic reticulum membrane</location>
        <topology evidence="1">Multi-pass membrane protein</topology>
    </subcellularLocation>
</comment>
<feature type="transmembrane region" description="Helical" evidence="11">
    <location>
        <begin position="169"/>
        <end position="186"/>
    </location>
</feature>
<keyword evidence="6 11" id="KW-0812">Transmembrane</keyword>
<feature type="transmembrane region" description="Helical" evidence="11">
    <location>
        <begin position="34"/>
        <end position="54"/>
    </location>
</feature>
<dbReference type="InterPro" id="IPR007873">
    <property type="entry name" value="Glycosyltransferase_ALG3"/>
</dbReference>
<evidence type="ECO:0000313" key="13">
    <source>
        <dbReference type="Proteomes" id="UP000594262"/>
    </source>
</evidence>
<dbReference type="GeneID" id="136819206"/>